<evidence type="ECO:0000313" key="8">
    <source>
        <dbReference type="EMBL" id="OLP96903.1"/>
    </source>
</evidence>
<accession>A0A1Q9DP03</accession>
<reference evidence="8 9" key="1">
    <citation type="submission" date="2016-02" db="EMBL/GenBank/DDBJ databases">
        <title>Genome analysis of coral dinoflagellate symbionts highlights evolutionary adaptations to a symbiotic lifestyle.</title>
        <authorList>
            <person name="Aranda M."/>
            <person name="Li Y."/>
            <person name="Liew Y.J."/>
            <person name="Baumgarten S."/>
            <person name="Simakov O."/>
            <person name="Wilson M."/>
            <person name="Piel J."/>
            <person name="Ashoor H."/>
            <person name="Bougouffa S."/>
            <person name="Bajic V.B."/>
            <person name="Ryu T."/>
            <person name="Ravasi T."/>
            <person name="Bayer T."/>
            <person name="Micklem G."/>
            <person name="Kim H."/>
            <person name="Bhak J."/>
            <person name="Lajeunesse T.C."/>
            <person name="Voolstra C.R."/>
        </authorList>
    </citation>
    <scope>NUCLEOTIDE SEQUENCE [LARGE SCALE GENOMIC DNA]</scope>
    <source>
        <strain evidence="8 9">CCMP2467</strain>
    </source>
</reference>
<dbReference type="PROSITE" id="PS50222">
    <property type="entry name" value="EF_HAND_2"/>
    <property type="match status" value="1"/>
</dbReference>
<feature type="domain" description="EF-hand" evidence="6">
    <location>
        <begin position="2168"/>
        <end position="2203"/>
    </location>
</feature>
<dbReference type="Pfam" id="PF00258">
    <property type="entry name" value="Flavodoxin_1"/>
    <property type="match status" value="1"/>
</dbReference>
<dbReference type="PANTHER" id="PTHR32145:SF11">
    <property type="entry name" value="DIFLAVIN FLAVOPROTEIN A 2-RELATED"/>
    <property type="match status" value="1"/>
</dbReference>
<dbReference type="Proteomes" id="UP000186817">
    <property type="component" value="Unassembled WGS sequence"/>
</dbReference>
<evidence type="ECO:0000256" key="3">
    <source>
        <dbReference type="ARBA" id="ARBA00022982"/>
    </source>
</evidence>
<keyword evidence="3" id="KW-0249">Electron transport</keyword>
<dbReference type="InterPro" id="IPR008254">
    <property type="entry name" value="Flavodoxin/NO_synth"/>
</dbReference>
<dbReference type="GO" id="GO:0005509">
    <property type="term" value="F:calcium ion binding"/>
    <property type="evidence" value="ECO:0007669"/>
    <property type="project" value="InterPro"/>
</dbReference>
<keyword evidence="9" id="KW-1185">Reference proteome</keyword>
<dbReference type="PANTHER" id="PTHR32145">
    <property type="entry name" value="DIFLAVIN FLAVOPROTEIN A 2-RELATED"/>
    <property type="match status" value="1"/>
</dbReference>
<dbReference type="InterPro" id="IPR002048">
    <property type="entry name" value="EF_hand_dom"/>
</dbReference>
<feature type="compositionally biased region" description="Basic and acidic residues" evidence="5">
    <location>
        <begin position="3153"/>
        <end position="3162"/>
    </location>
</feature>
<protein>
    <submittedName>
        <fullName evidence="8">Putative diflavin flavoprotein A 3</fullName>
    </submittedName>
</protein>
<dbReference type="GO" id="GO:0010181">
    <property type="term" value="F:FMN binding"/>
    <property type="evidence" value="ECO:0007669"/>
    <property type="project" value="InterPro"/>
</dbReference>
<evidence type="ECO:0000259" key="7">
    <source>
        <dbReference type="PROSITE" id="PS50902"/>
    </source>
</evidence>
<dbReference type="Gene3D" id="3.40.50.360">
    <property type="match status" value="2"/>
</dbReference>
<dbReference type="Gene3D" id="2.30.110.10">
    <property type="entry name" value="Electron Transport, Fmn-binding Protein, Chain A"/>
    <property type="match status" value="1"/>
</dbReference>
<dbReference type="InterPro" id="IPR051285">
    <property type="entry name" value="NADH_oxidoreductase_modular"/>
</dbReference>
<dbReference type="InterPro" id="IPR001279">
    <property type="entry name" value="Metallo-B-lactamas"/>
</dbReference>
<keyword evidence="2" id="KW-0813">Transport</keyword>
<dbReference type="Pfam" id="PF19583">
    <property type="entry name" value="ODP"/>
    <property type="match status" value="1"/>
</dbReference>
<dbReference type="SUPFAM" id="SSF52047">
    <property type="entry name" value="RNI-like"/>
    <property type="match status" value="1"/>
</dbReference>
<evidence type="ECO:0000259" key="6">
    <source>
        <dbReference type="PROSITE" id="PS50222"/>
    </source>
</evidence>
<dbReference type="SUPFAM" id="SSF50475">
    <property type="entry name" value="FMN-binding split barrel"/>
    <property type="match status" value="1"/>
</dbReference>
<feature type="domain" description="Flavodoxin-like" evidence="7">
    <location>
        <begin position="1907"/>
        <end position="2046"/>
    </location>
</feature>
<dbReference type="EMBL" id="LSRX01000452">
    <property type="protein sequence ID" value="OLP96903.1"/>
    <property type="molecule type" value="Genomic_DNA"/>
</dbReference>
<dbReference type="SMART" id="SM00368">
    <property type="entry name" value="LRR_RI"/>
    <property type="match status" value="4"/>
</dbReference>
<evidence type="ECO:0000256" key="4">
    <source>
        <dbReference type="ARBA" id="ARBA00023004"/>
    </source>
</evidence>
<evidence type="ECO:0000256" key="5">
    <source>
        <dbReference type="SAM" id="MobiDB-lite"/>
    </source>
</evidence>
<sequence length="3238" mass="355905">MALSVEEVNFIVAWSVTGLVVLLLLSLCCTAFCLRAGCCGPFSLGSGDVRAFQVFNDLYRFNEIEVEEGFFDTEVSSRYCRLRTYVRPKKPALNWASLKVGASKGFLVEVGREIDRELLAFQHAMWNAKGDNAIHYPVFMIAQEWREWVMDKFQHIEFPDLRHKECIAQRIAWISDAREVGRMEIVQLRYSTGWDESAELSLLQVLRQIGRELRSIHDKWRYFQLQQGFARQAGIICGFLVQLIRCGVRFLHKLLNQDELRLKDAAEGIGKDPGYCCCFGIHKWYANSLYTQIAAWADDVSLWDPTFPVGYLARFFNDDKVSEIEANVSNLMRKPAVSPFAPWNEDVMSPDEKKLADDVLWGLKPEAFGLEDRNLRVMVQRSATLFTELKCLTECAMVLQTLMTFSGLGGTLFLTNKLSSQHVVEVMEFVCGRVQAAENDVIAIGDIAEAGWSYLRRTGVESMWSNSSPVDNARLGLRVRSDMHAIVKEVRYYCQGVQAETISAAEMQQNEIEEEITQEVNLYERLWKIVHSRFDKTGEGTAIHMHNWKTDELYIEGEHAQRLQANVRSGWLAWLHFGNGWGIIDASGRSLYDADLHALVRTAVICAAQGHPLRELNLSGNKMTDAGFQEVLALLQQFRSHVGREGQGRTRWQSSESCELEEADGTLQLESLNVASNTMLHFREAGLVQSLPTSIASLTALTALDISFVPFNGRVAVSLARSLAKSCAVLRNLSLAGCGLGLCGQADCVALASLLGDCSQPEEAGFQGLERADFSGNFFGGAGFAAAAMAVGRSRIRSLAFAGNSNPPSSDMSPAEWSALLLLRQRSPEREVDKEREPAPAIQIALAAGHNPLQLFLEGLQANGTLEELDVSSCSMGADSAWVLQEALRRHQKLKQLRLCDNPLGEQGLRYVLRLITEMDQHLQGADISGHRESDIRCPAVKYRHAQPSGNYRLNLGLPADRAILRMLLCHADSHSSEMPHRFLKFDPKTGRPSVEKDAKGRWLVPTAGSWNVTYAPPLSEASYMQLKEAAAEDVHKPEIEQAPPPPASPRGRSQVGRAKLDASGFCGDDALSIPQVPPMSHGTGHHGSVANVMEGPQAQVEKEKQRVVLAPGLPGTPEGDWMEVHDLIQDCRAKVRAPAFNLFKQALTVMVTDEERLRFARALGKELWFTEAQVKVLTETSAEMAVQLVCFLFPALRSRRFQLALVQQITEPSKMTKVCDSVRHLLWFQDTNPTGSYNLDLSTPVDYALAECCLLVNAWESESARCAGRPDLSQSGNFEMIRNEAYNDVPFVYSKDWLLPSSGWFRFEYSSTRRPPPEATTMNEVSEITRLLRNKDLSSQSRLQALRAASVHLFISSNQCRALVQCFPSAPESSSQDAVNSGTDESPDRQEAFCILHTRVVDRERLLGPEVVYSPVVVQQIGMGHRGTSVLVRGGMFKTGELEMKSAEAQIPTSVATALQGAHGSKKKAGGRRGGLAIDQNPHSAYYNFLIVFKEQDVLALYRRLGVLHLLNPYKPEILRMPVDLSIHEQHRIVNFLVQLASAETGSRVLCWLDGLQVAVPASWADKGVPRAHATITVSYEGHNSSFAARQALAEQYCTGFWTPAKRVQSYDKKLTSLTVKLVVSELPGGITQFRSVHTKGSRYGEEYDLGAGSTENLYLLKPESSDKPWLLIGAFSRDSQNLMLDMMKTEPALVDKVGMLVLQFFDGGQVPFIEERHLGKGDLVEQRSGDPLLIYASMPVILALKKKLPEAVMGKVSFLPIKNSSRLELDTGRVMRFVLTPTQKLPEATSAFDPLTGSLFTGKFFSAHREIGEKDSPFDTPGIEGWEAYVEDWYHLFDCYFFTKRAASSVRKIFMLCEALRGPDVTQLAPLHGPVVRDQCWKLMAKYEAWTEQKLRKETRRDFEVLVMYASAYGHTKTLAQAISKGLATSGVKVVDLNLEHCTADDVSAALQSADGFCIGSPTLGGEMPSQVKEALGVVLSLPADRRVPCGVFGSFGWSGEAVDELQFRLKDSGFPLAFDPIRAKFKPTPETLELCTISGLRLFQKLCRDVLQKRKSMARNLTKQPGSGALEAFGKMRTSQAVMTSLGPEGDIFTPVSWVNQASFEPLGITLAIPKPEEELETVTAEIEEPEFLLDSILKNHEKIRSRYVEGEDVTDILKQLLGTSDADCLDKAVEILDPYDDGLVTFDELRIAVQPGEPLRAMMEERKQAGSCPKESLGLQDFLLSLAPEGQSYAELAKAGPHKKAKSTNGCLVLAGCHAYLECHAVSVLDAGNYSLVYAEVTSGKVLDEKVKTDIRSVIESSNLVGLNLQDATQTTQAQARAPAMAAMPATSRRPQGATFAGATTSPAMRTAQRTALAARGGEERDVEMSEIQSWTGLTPGKEYRLQTMSIEAIADDTSTIRSLDWDRDRFDIEFRLERGTTYNSYIIKGAEKTAVVDTSHEKFEDLYTAALNKEVDLAMLDYLVVSHTEPDHSGLIGKVLEMAAAAGNEKLEVIGSKICILYLKNLVFQPFKSKVVQTGDQLDLGGGHTLEFVIAPNLHWPDTMFTFDHKTGILFTCDAFGMHYCSDYLEDVEGVKELLPHYATYYDCLMKPNARSVLTALKKINDFDLKAVATGHGPMLSQNLETFVDYYRSWSEKATAKIGPSVAVFWVSNFGESERLAQLFAHGLTSCSVNVEMHDLNAVDGLEITECLGRNEIIVFTAPPKESTGASNIGNIVANVKPKKHQFVVLDSCDDTQEPVALLRSRMLEANIPEALPAMEVTNRPITAQTLHAFEEATVQGMQIGKKLTQKSKAAAAKSQDKDLSKALGRLASSLYIVTAKKEPLLRIGDSFTLNILEDGKRETLQVMKHFLQRFAPGVDRLEGVDHIEGSNGAAILSLIFCGSRDDEASKAGQQVPVDAAGRYLTMKEPCSGRSLEPVAEEAEVYQSCDSTHAPPSVVVYLGVLLRLMPMLAEPSTPDLTDATSAQACESSKGETVAVDVFQHFANASLHLQELAKLLRDIRAETPPVSSRSVPEAQGVEALQAEARSGGAVLPAAVEPSLELGETVSSFKTEGLVSMSDSLTLSVSPTGVDEEVAPLPSAEGNAERDLTEGTPTDSPTLPEALPNEADVEADVTLHPSALDPSELVAGDAVAPPAPPEAILKEAPDPEEACRENEAVMPEGPGDAGASLAEVAPRAQSEVDSEPSAIDRLGDKEKQALAAAHQTLTEMAKLLLEAAVESPAASPRPEATDD</sequence>
<dbReference type="SUPFAM" id="SSF56281">
    <property type="entry name" value="Metallo-hydrolase/oxidoreductase"/>
    <property type="match status" value="2"/>
</dbReference>
<dbReference type="InterPro" id="IPR029039">
    <property type="entry name" value="Flavoprotein-like_sf"/>
</dbReference>
<dbReference type="InterPro" id="IPR036866">
    <property type="entry name" value="RibonucZ/Hydroxyglut_hydro"/>
</dbReference>
<evidence type="ECO:0000256" key="2">
    <source>
        <dbReference type="ARBA" id="ARBA00022448"/>
    </source>
</evidence>
<feature type="region of interest" description="Disordered" evidence="5">
    <location>
        <begin position="3071"/>
        <end position="3109"/>
    </location>
</feature>
<dbReference type="InterPro" id="IPR045761">
    <property type="entry name" value="ODP_dom"/>
</dbReference>
<proteinExistence type="predicted"/>
<dbReference type="SUPFAM" id="SSF52218">
    <property type="entry name" value="Flavoproteins"/>
    <property type="match status" value="2"/>
</dbReference>
<dbReference type="InterPro" id="IPR032675">
    <property type="entry name" value="LRR_dom_sf"/>
</dbReference>
<feature type="region of interest" description="Disordered" evidence="5">
    <location>
        <begin position="1030"/>
        <end position="1057"/>
    </location>
</feature>
<dbReference type="SMART" id="SM00849">
    <property type="entry name" value="Lactamase_B"/>
    <property type="match status" value="1"/>
</dbReference>
<name>A0A1Q9DP03_SYMMI</name>
<organism evidence="8 9">
    <name type="scientific">Symbiodinium microadriaticum</name>
    <name type="common">Dinoflagellate</name>
    <name type="synonym">Zooxanthella microadriatica</name>
    <dbReference type="NCBI Taxonomy" id="2951"/>
    <lineage>
        <taxon>Eukaryota</taxon>
        <taxon>Sar</taxon>
        <taxon>Alveolata</taxon>
        <taxon>Dinophyceae</taxon>
        <taxon>Suessiales</taxon>
        <taxon>Symbiodiniaceae</taxon>
        <taxon>Symbiodinium</taxon>
    </lineage>
</organism>
<dbReference type="PROSITE" id="PS50902">
    <property type="entry name" value="FLAVODOXIN_LIKE"/>
    <property type="match status" value="1"/>
</dbReference>
<feature type="compositionally biased region" description="Basic and acidic residues" evidence="5">
    <location>
        <begin position="1030"/>
        <end position="1040"/>
    </location>
</feature>
<comment type="cofactor">
    <cofactor evidence="1">
        <name>Fe cation</name>
        <dbReference type="ChEBI" id="CHEBI:24875"/>
    </cofactor>
</comment>
<evidence type="ECO:0000313" key="9">
    <source>
        <dbReference type="Proteomes" id="UP000186817"/>
    </source>
</evidence>
<gene>
    <name evidence="8" type="primary">dfa3</name>
    <name evidence="8" type="ORF">AK812_SmicGene20839</name>
</gene>
<dbReference type="CDD" id="cd07709">
    <property type="entry name" value="flavodiiron_proteins_MBL-fold"/>
    <property type="match status" value="1"/>
</dbReference>
<dbReference type="InterPro" id="IPR012349">
    <property type="entry name" value="Split_barrel_FMN-bd"/>
</dbReference>
<dbReference type="Gene3D" id="3.80.10.10">
    <property type="entry name" value="Ribonuclease Inhibitor"/>
    <property type="match status" value="1"/>
</dbReference>
<comment type="caution">
    <text evidence="8">The sequence shown here is derived from an EMBL/GenBank/DDBJ whole genome shotgun (WGS) entry which is preliminary data.</text>
</comment>
<dbReference type="Gene3D" id="3.60.15.10">
    <property type="entry name" value="Ribonuclease Z/Hydroxyacylglutathione hydrolase-like"/>
    <property type="match status" value="2"/>
</dbReference>
<keyword evidence="4" id="KW-0408">Iron</keyword>
<evidence type="ECO:0000256" key="1">
    <source>
        <dbReference type="ARBA" id="ARBA00001962"/>
    </source>
</evidence>
<feature type="region of interest" description="Disordered" evidence="5">
    <location>
        <begin position="3153"/>
        <end position="3193"/>
    </location>
</feature>
<dbReference type="OrthoDB" id="432169at2759"/>